<organism evidence="2 3">
    <name type="scientific">Deinococcus aluminii</name>
    <dbReference type="NCBI Taxonomy" id="1656885"/>
    <lineage>
        <taxon>Bacteria</taxon>
        <taxon>Thermotogati</taxon>
        <taxon>Deinococcota</taxon>
        <taxon>Deinococci</taxon>
        <taxon>Deinococcales</taxon>
        <taxon>Deinococcaceae</taxon>
        <taxon>Deinococcus</taxon>
    </lineage>
</organism>
<dbReference type="PANTHER" id="PTHR36558:SF1">
    <property type="entry name" value="RESTRICTION ENDONUCLEASE DOMAIN-CONTAINING PROTEIN-RELATED"/>
    <property type="match status" value="1"/>
</dbReference>
<name>A0ABP9XHU9_9DEIO</name>
<feature type="domain" description="Putative restriction endonuclease" evidence="1">
    <location>
        <begin position="34"/>
        <end position="173"/>
    </location>
</feature>
<dbReference type="InterPro" id="IPR012296">
    <property type="entry name" value="Nuclease_put_TT1808"/>
</dbReference>
<dbReference type="PANTHER" id="PTHR36558">
    <property type="entry name" value="GLR1098 PROTEIN"/>
    <property type="match status" value="1"/>
</dbReference>
<dbReference type="Pfam" id="PF05685">
    <property type="entry name" value="Uma2"/>
    <property type="match status" value="1"/>
</dbReference>
<dbReference type="SUPFAM" id="SSF52980">
    <property type="entry name" value="Restriction endonuclease-like"/>
    <property type="match status" value="1"/>
</dbReference>
<protein>
    <recommendedName>
        <fullName evidence="1">Putative restriction endonuclease domain-containing protein</fullName>
    </recommendedName>
</protein>
<keyword evidence="3" id="KW-1185">Reference proteome</keyword>
<dbReference type="InterPro" id="IPR008538">
    <property type="entry name" value="Uma2"/>
</dbReference>
<evidence type="ECO:0000259" key="1">
    <source>
        <dbReference type="Pfam" id="PF05685"/>
    </source>
</evidence>
<proteinExistence type="predicted"/>
<dbReference type="Proteomes" id="UP001404956">
    <property type="component" value="Unassembled WGS sequence"/>
</dbReference>
<gene>
    <name evidence="2" type="ORF">Dalu01_03367</name>
</gene>
<dbReference type="CDD" id="cd06260">
    <property type="entry name" value="DUF820-like"/>
    <property type="match status" value="1"/>
</dbReference>
<comment type="caution">
    <text evidence="2">The sequence shown here is derived from an EMBL/GenBank/DDBJ whole genome shotgun (WGS) entry which is preliminary data.</text>
</comment>
<dbReference type="EMBL" id="BAABRV010000012">
    <property type="protein sequence ID" value="GAA5534949.1"/>
    <property type="molecule type" value="Genomic_DNA"/>
</dbReference>
<evidence type="ECO:0000313" key="3">
    <source>
        <dbReference type="Proteomes" id="UP001404956"/>
    </source>
</evidence>
<evidence type="ECO:0000313" key="2">
    <source>
        <dbReference type="EMBL" id="GAA5534949.1"/>
    </source>
</evidence>
<dbReference type="Gene3D" id="3.90.1570.10">
    <property type="entry name" value="tt1808, chain A"/>
    <property type="match status" value="1"/>
</dbReference>
<dbReference type="InterPro" id="IPR011335">
    <property type="entry name" value="Restrct_endonuc-II-like"/>
</dbReference>
<accession>A0ABP9XHU9</accession>
<sequence>MRLYGPLSVAEYLRTEPDSPFRREYVGGFWYGLHGESAEEDGTSAAHNLIMGNVLGTLHLACLRLGYRLFSSQFKLHLLQQAAFYYPDVMACPGEPKHDFYATAPCLLVEILSERSEWIDRHAKYCAYTALPTLQTYLIVEQDERRVYAYQREGGKWALTELVGQGSLPLRCLGRTLTLDEIYAGVL</sequence>
<reference evidence="2 3" key="1">
    <citation type="submission" date="2024-02" db="EMBL/GenBank/DDBJ databases">
        <title>Deinococcus aluminii NBRC 112889.</title>
        <authorList>
            <person name="Ichikawa N."/>
            <person name="Katano-Makiyama Y."/>
            <person name="Hidaka K."/>
        </authorList>
    </citation>
    <scope>NUCLEOTIDE SEQUENCE [LARGE SCALE GENOMIC DNA]</scope>
    <source>
        <strain evidence="2 3">NBRC 112889</strain>
    </source>
</reference>